<feature type="signal peptide" evidence="2">
    <location>
        <begin position="1"/>
        <end position="34"/>
    </location>
</feature>
<dbReference type="InterPro" id="IPR042001">
    <property type="entry name" value="Sortase_F"/>
</dbReference>
<organism evidence="3 4">
    <name type="scientific">Streptomyces crystallinus</name>
    <dbReference type="NCBI Taxonomy" id="68191"/>
    <lineage>
        <taxon>Bacteria</taxon>
        <taxon>Bacillati</taxon>
        <taxon>Actinomycetota</taxon>
        <taxon>Actinomycetes</taxon>
        <taxon>Kitasatosporales</taxon>
        <taxon>Streptomycetaceae</taxon>
        <taxon>Streptomyces</taxon>
    </lineage>
</organism>
<dbReference type="InterPro" id="IPR023365">
    <property type="entry name" value="Sortase_dom-sf"/>
</dbReference>
<keyword evidence="1" id="KW-0378">Hydrolase</keyword>
<evidence type="ECO:0000313" key="3">
    <source>
        <dbReference type="EMBL" id="GAA0625923.1"/>
    </source>
</evidence>
<dbReference type="Gene3D" id="2.40.260.10">
    <property type="entry name" value="Sortase"/>
    <property type="match status" value="1"/>
</dbReference>
<dbReference type="RefSeq" id="WP_344080333.1">
    <property type="nucleotide sequence ID" value="NZ_BAAACA010000063.1"/>
</dbReference>
<dbReference type="SUPFAM" id="SSF63817">
    <property type="entry name" value="Sortase"/>
    <property type="match status" value="1"/>
</dbReference>
<sequence>MTTSTPSGPRARTRRTARLAATAALVLAVGGGLAACGSGSSGAQAKAPDVTVPNAATTQAARQPDPLRAAEPTRVVIASAGVDASPVLRLGLDEKQELEVPPVDKAELAGWYTGSVTPGEKGASVIVAHYDTAEGPALLRDVKKMHVGDAIEVGRKDGSTAVFRIRETQQVDKTDFPTNKVYGKTDRPELRLITCGGPIKNGHRSANIIFYADLVKVK</sequence>
<dbReference type="Pfam" id="PF04203">
    <property type="entry name" value="Sortase"/>
    <property type="match status" value="1"/>
</dbReference>
<name>A0ABP3S4L0_9ACTN</name>
<keyword evidence="2" id="KW-0732">Signal</keyword>
<dbReference type="InterPro" id="IPR005754">
    <property type="entry name" value="Sortase"/>
</dbReference>
<dbReference type="Proteomes" id="UP001500668">
    <property type="component" value="Unassembled WGS sequence"/>
</dbReference>
<proteinExistence type="predicted"/>
<keyword evidence="4" id="KW-1185">Reference proteome</keyword>
<evidence type="ECO:0000256" key="1">
    <source>
        <dbReference type="ARBA" id="ARBA00022801"/>
    </source>
</evidence>
<reference evidence="4" key="1">
    <citation type="journal article" date="2019" name="Int. J. Syst. Evol. Microbiol.">
        <title>The Global Catalogue of Microorganisms (GCM) 10K type strain sequencing project: providing services to taxonomists for standard genome sequencing and annotation.</title>
        <authorList>
            <consortium name="The Broad Institute Genomics Platform"/>
            <consortium name="The Broad Institute Genome Sequencing Center for Infectious Disease"/>
            <person name="Wu L."/>
            <person name="Ma J."/>
        </authorList>
    </citation>
    <scope>NUCLEOTIDE SEQUENCE [LARGE SCALE GENOMIC DNA]</scope>
    <source>
        <strain evidence="4">JCM 5067</strain>
    </source>
</reference>
<dbReference type="NCBIfam" id="NF033748">
    <property type="entry name" value="class_F_sortase"/>
    <property type="match status" value="1"/>
</dbReference>
<evidence type="ECO:0000313" key="4">
    <source>
        <dbReference type="Proteomes" id="UP001500668"/>
    </source>
</evidence>
<gene>
    <name evidence="3" type="ORF">GCM10010394_65770</name>
</gene>
<feature type="chain" id="PRO_5045863659" evidence="2">
    <location>
        <begin position="35"/>
        <end position="218"/>
    </location>
</feature>
<dbReference type="CDD" id="cd05829">
    <property type="entry name" value="Sortase_F"/>
    <property type="match status" value="1"/>
</dbReference>
<evidence type="ECO:0000256" key="2">
    <source>
        <dbReference type="SAM" id="SignalP"/>
    </source>
</evidence>
<comment type="caution">
    <text evidence="3">The sequence shown here is derived from an EMBL/GenBank/DDBJ whole genome shotgun (WGS) entry which is preliminary data.</text>
</comment>
<dbReference type="EMBL" id="BAAACA010000063">
    <property type="protein sequence ID" value="GAA0625923.1"/>
    <property type="molecule type" value="Genomic_DNA"/>
</dbReference>
<protein>
    <submittedName>
        <fullName evidence="3">Class F sortase</fullName>
    </submittedName>
</protein>
<accession>A0ABP3S4L0</accession>